<evidence type="ECO:0000313" key="3">
    <source>
        <dbReference type="Proteomes" id="UP000831532"/>
    </source>
</evidence>
<dbReference type="EMBL" id="CP063361">
    <property type="protein sequence ID" value="UOD32857.1"/>
    <property type="molecule type" value="Genomic_DNA"/>
</dbReference>
<dbReference type="InterPro" id="IPR056133">
    <property type="entry name" value="DUF7716"/>
</dbReference>
<dbReference type="Pfam" id="PF24832">
    <property type="entry name" value="DUF7716"/>
    <property type="match status" value="1"/>
</dbReference>
<dbReference type="RefSeq" id="WP_243493897.1">
    <property type="nucleotide sequence ID" value="NZ_CP063361.1"/>
</dbReference>
<organism evidence="2 3">
    <name type="scientific">Massilia violaceinigra</name>
    <dbReference type="NCBI Taxonomy" id="2045208"/>
    <lineage>
        <taxon>Bacteria</taxon>
        <taxon>Pseudomonadati</taxon>
        <taxon>Pseudomonadota</taxon>
        <taxon>Betaproteobacteria</taxon>
        <taxon>Burkholderiales</taxon>
        <taxon>Oxalobacteraceae</taxon>
        <taxon>Telluria group</taxon>
        <taxon>Massilia</taxon>
    </lineage>
</organism>
<keyword evidence="3" id="KW-1185">Reference proteome</keyword>
<evidence type="ECO:0000313" key="2">
    <source>
        <dbReference type="EMBL" id="UOD32857.1"/>
    </source>
</evidence>
<protein>
    <recommendedName>
        <fullName evidence="1">DUF7716 domain-containing protein</fullName>
    </recommendedName>
</protein>
<accession>A0ABY4AEN8</accession>
<sequence>MINMTVINLQEVFSQTCEGIHDGWLYLPQGPWTPATEGIFLDQSVDADPDEPFPPKILEPLKLKATLDAAGIGDVMSYARQQREPCSLDDMLRSFVFYFQNDAFLLFDGNED</sequence>
<evidence type="ECO:0000259" key="1">
    <source>
        <dbReference type="Pfam" id="PF24832"/>
    </source>
</evidence>
<proteinExistence type="predicted"/>
<feature type="domain" description="DUF7716" evidence="1">
    <location>
        <begin position="7"/>
        <end position="106"/>
    </location>
</feature>
<gene>
    <name evidence="2" type="ORF">INH39_15045</name>
</gene>
<reference evidence="2 3" key="1">
    <citation type="submission" date="2020-10" db="EMBL/GenBank/DDBJ databases">
        <title>Genome analysis of Massilia species.</title>
        <authorList>
            <person name="Jung D.-H."/>
        </authorList>
    </citation>
    <scope>NUCLEOTIDE SEQUENCE [LARGE SCALE GENOMIC DNA]</scope>
    <source>
        <strain evidence="3">sipir</strain>
    </source>
</reference>
<name>A0ABY4AEN8_9BURK</name>
<dbReference type="Proteomes" id="UP000831532">
    <property type="component" value="Chromosome"/>
</dbReference>